<sequence length="209" mass="22387">MVDELLLRCLATGLFVLSGTAYVVAAVAQRRRWVSVVSNGLHLVMAIAMTVMVWPWGAHAPTTAPAAFFLLAAGWFVALTVVSAKTMAQWAAGTYHASMMLAMAWMYVVMNGHLLPGSSVTRQPTEISMPGMDTSAMPMTVDGAQPAWVDSVNWLWFLAFTAAATVWAFMSVNGRRRGGDVSSREVLAQAGRISMALAMAIVFGAPLFG</sequence>
<keyword evidence="1" id="KW-1133">Transmembrane helix</keyword>
<name>A0A498PNS8_9MYCO</name>
<keyword evidence="3" id="KW-1185">Reference proteome</keyword>
<dbReference type="InterPro" id="IPR033458">
    <property type="entry name" value="DUF5134"/>
</dbReference>
<gene>
    <name evidence="2" type="ORF">LAUMK136_00134</name>
</gene>
<dbReference type="Pfam" id="PF17197">
    <property type="entry name" value="DUF5134"/>
    <property type="match status" value="1"/>
</dbReference>
<accession>A0A498PNS8</accession>
<evidence type="ECO:0008006" key="4">
    <source>
        <dbReference type="Google" id="ProtNLM"/>
    </source>
</evidence>
<proteinExistence type="predicted"/>
<organism evidence="2 3">
    <name type="scientific">Mycobacterium attenuatum</name>
    <dbReference type="NCBI Taxonomy" id="2341086"/>
    <lineage>
        <taxon>Bacteria</taxon>
        <taxon>Bacillati</taxon>
        <taxon>Actinomycetota</taxon>
        <taxon>Actinomycetes</taxon>
        <taxon>Mycobacteriales</taxon>
        <taxon>Mycobacteriaceae</taxon>
        <taxon>Mycobacterium</taxon>
    </lineage>
</organism>
<reference evidence="2 3" key="1">
    <citation type="submission" date="2018-09" db="EMBL/GenBank/DDBJ databases">
        <authorList>
            <person name="Tagini F."/>
        </authorList>
    </citation>
    <scope>NUCLEOTIDE SEQUENCE [LARGE SCALE GENOMIC DNA]</scope>
    <source>
        <strain evidence="2 3">MK136</strain>
    </source>
</reference>
<feature type="transmembrane region" description="Helical" evidence="1">
    <location>
        <begin position="40"/>
        <end position="58"/>
    </location>
</feature>
<dbReference type="OrthoDB" id="4734452at2"/>
<feature type="transmembrane region" description="Helical" evidence="1">
    <location>
        <begin position="154"/>
        <end position="174"/>
    </location>
</feature>
<dbReference type="AlphaFoldDB" id="A0A498PNS8"/>
<evidence type="ECO:0000313" key="2">
    <source>
        <dbReference type="EMBL" id="VBA31871.1"/>
    </source>
</evidence>
<dbReference type="Proteomes" id="UP000273307">
    <property type="component" value="Unassembled WGS sequence"/>
</dbReference>
<protein>
    <recommendedName>
        <fullName evidence="4">DUF5134 domain-containing protein</fullName>
    </recommendedName>
</protein>
<dbReference type="EMBL" id="UPHP01000002">
    <property type="protein sequence ID" value="VBA31871.1"/>
    <property type="molecule type" value="Genomic_DNA"/>
</dbReference>
<feature type="transmembrane region" description="Helical" evidence="1">
    <location>
        <begin position="90"/>
        <end position="110"/>
    </location>
</feature>
<dbReference type="RefSeq" id="WP_122440514.1">
    <property type="nucleotide sequence ID" value="NZ_UPHP01000002.1"/>
</dbReference>
<feature type="transmembrane region" description="Helical" evidence="1">
    <location>
        <begin position="186"/>
        <end position="208"/>
    </location>
</feature>
<evidence type="ECO:0000256" key="1">
    <source>
        <dbReference type="SAM" id="Phobius"/>
    </source>
</evidence>
<evidence type="ECO:0000313" key="3">
    <source>
        <dbReference type="Proteomes" id="UP000273307"/>
    </source>
</evidence>
<keyword evidence="1" id="KW-0472">Membrane</keyword>
<keyword evidence="1" id="KW-0812">Transmembrane</keyword>
<feature type="transmembrane region" description="Helical" evidence="1">
    <location>
        <begin position="64"/>
        <end position="83"/>
    </location>
</feature>
<feature type="transmembrane region" description="Helical" evidence="1">
    <location>
        <begin position="6"/>
        <end position="28"/>
    </location>
</feature>